<sequence length="513" mass="55110">MLLIAGLLLRILAFGTQVVPAHGLKFNFTADVEQCKPFTVSFAGSSLDGIPSFLSMIPVNSTAISIPLPDPSVVSTGITLTFLPFPAGSNFLASLDDSTGENLISVSDLKRVLPSSTDDSSCVAPQNLGVAKRFTISTPISQCEEFTINYDTSAVSRAPIVRLYSPKGSSFLLNSTSDNATVGTATYMMNFGRGKELILLMEDGDTIRETSPLMTVLGDTSSRTDCLKRNTSNTKKSTSKEVNDGNPVVGRAAIIGGATGGSAVVLIGLCMAIFIVRDRRRRRKIQDANWLPSLPLDDEKGSSAQAQFPNSTNETVNNPAYTSRAFLSPTRSNYARGSMSSWAQVVPEDQRYPANPSPSLSKDIEEVQRTPDPRVSIQSLDIEGMLNMATLQSERPSRKNSEATILGPPSVTISSPTFLGPATNPRHFRKPSDVPVGPESMAFSGYSMNPFEGHQSITPSFLQGNLNDGLFARSPGSATLLPASPTDRQDPNRDKILPSASRRSSLDWYGTAR</sequence>
<proteinExistence type="predicted"/>
<evidence type="ECO:0000313" key="5">
    <source>
        <dbReference type="Proteomes" id="UP000053424"/>
    </source>
</evidence>
<dbReference type="AlphaFoldDB" id="A0A0C2YQB2"/>
<feature type="compositionally biased region" description="Basic and acidic residues" evidence="1">
    <location>
        <begin position="362"/>
        <end position="371"/>
    </location>
</feature>
<dbReference type="EMBL" id="KN831776">
    <property type="protein sequence ID" value="KIM43187.1"/>
    <property type="molecule type" value="Genomic_DNA"/>
</dbReference>
<feature type="signal peptide" evidence="3">
    <location>
        <begin position="1"/>
        <end position="23"/>
    </location>
</feature>
<feature type="region of interest" description="Disordered" evidence="1">
    <location>
        <begin position="346"/>
        <end position="371"/>
    </location>
</feature>
<feature type="region of interest" description="Disordered" evidence="1">
    <location>
        <begin position="468"/>
        <end position="513"/>
    </location>
</feature>
<protein>
    <recommendedName>
        <fullName evidence="6">Mid2 domain-containing protein</fullName>
    </recommendedName>
</protein>
<evidence type="ECO:0000256" key="2">
    <source>
        <dbReference type="SAM" id="Phobius"/>
    </source>
</evidence>
<accession>A0A0C2YQB2</accession>
<reference evidence="5" key="2">
    <citation type="submission" date="2015-01" db="EMBL/GenBank/DDBJ databases">
        <title>Evolutionary Origins and Diversification of the Mycorrhizal Mutualists.</title>
        <authorList>
            <consortium name="DOE Joint Genome Institute"/>
            <consortium name="Mycorrhizal Genomics Consortium"/>
            <person name="Kohler A."/>
            <person name="Kuo A."/>
            <person name="Nagy L.G."/>
            <person name="Floudas D."/>
            <person name="Copeland A."/>
            <person name="Barry K.W."/>
            <person name="Cichocki N."/>
            <person name="Veneault-Fourrey C."/>
            <person name="LaButti K."/>
            <person name="Lindquist E.A."/>
            <person name="Lipzen A."/>
            <person name="Lundell T."/>
            <person name="Morin E."/>
            <person name="Murat C."/>
            <person name="Riley R."/>
            <person name="Ohm R."/>
            <person name="Sun H."/>
            <person name="Tunlid A."/>
            <person name="Henrissat B."/>
            <person name="Grigoriev I.V."/>
            <person name="Hibbett D.S."/>
            <person name="Martin F."/>
        </authorList>
    </citation>
    <scope>NUCLEOTIDE SEQUENCE [LARGE SCALE GENOMIC DNA]</scope>
    <source>
        <strain evidence="5">h7</strain>
    </source>
</reference>
<keyword evidence="2" id="KW-1133">Transmembrane helix</keyword>
<feature type="compositionally biased region" description="Polar residues" evidence="1">
    <location>
        <begin position="224"/>
        <end position="236"/>
    </location>
</feature>
<reference evidence="4 5" key="1">
    <citation type="submission" date="2014-04" db="EMBL/GenBank/DDBJ databases">
        <authorList>
            <consortium name="DOE Joint Genome Institute"/>
            <person name="Kuo A."/>
            <person name="Gay G."/>
            <person name="Dore J."/>
            <person name="Kohler A."/>
            <person name="Nagy L.G."/>
            <person name="Floudas D."/>
            <person name="Copeland A."/>
            <person name="Barry K.W."/>
            <person name="Cichocki N."/>
            <person name="Veneault-Fourrey C."/>
            <person name="LaButti K."/>
            <person name="Lindquist E.A."/>
            <person name="Lipzen A."/>
            <person name="Lundell T."/>
            <person name="Morin E."/>
            <person name="Murat C."/>
            <person name="Sun H."/>
            <person name="Tunlid A."/>
            <person name="Henrissat B."/>
            <person name="Grigoriev I.V."/>
            <person name="Hibbett D.S."/>
            <person name="Martin F."/>
            <person name="Nordberg H.P."/>
            <person name="Cantor M.N."/>
            <person name="Hua S.X."/>
        </authorList>
    </citation>
    <scope>NUCLEOTIDE SEQUENCE [LARGE SCALE GENOMIC DNA]</scope>
    <source>
        <strain evidence="5">h7</strain>
    </source>
</reference>
<organism evidence="4 5">
    <name type="scientific">Hebeloma cylindrosporum</name>
    <dbReference type="NCBI Taxonomy" id="76867"/>
    <lineage>
        <taxon>Eukaryota</taxon>
        <taxon>Fungi</taxon>
        <taxon>Dikarya</taxon>
        <taxon>Basidiomycota</taxon>
        <taxon>Agaricomycotina</taxon>
        <taxon>Agaricomycetes</taxon>
        <taxon>Agaricomycetidae</taxon>
        <taxon>Agaricales</taxon>
        <taxon>Agaricineae</taxon>
        <taxon>Hymenogastraceae</taxon>
        <taxon>Hebeloma</taxon>
    </lineage>
</organism>
<evidence type="ECO:0008006" key="6">
    <source>
        <dbReference type="Google" id="ProtNLM"/>
    </source>
</evidence>
<feature type="transmembrane region" description="Helical" evidence="2">
    <location>
        <begin position="252"/>
        <end position="276"/>
    </location>
</feature>
<keyword evidence="2" id="KW-0472">Membrane</keyword>
<feature type="chain" id="PRO_5002159545" description="Mid2 domain-containing protein" evidence="3">
    <location>
        <begin position="24"/>
        <end position="513"/>
    </location>
</feature>
<dbReference type="HOGENOM" id="CLU_502484_0_0_1"/>
<feature type="region of interest" description="Disordered" evidence="1">
    <location>
        <begin position="224"/>
        <end position="246"/>
    </location>
</feature>
<name>A0A0C2YQB2_HEBCY</name>
<feature type="compositionally biased region" description="Basic and acidic residues" evidence="1">
    <location>
        <begin position="487"/>
        <end position="496"/>
    </location>
</feature>
<dbReference type="OrthoDB" id="3266941at2759"/>
<evidence type="ECO:0000313" key="4">
    <source>
        <dbReference type="EMBL" id="KIM43187.1"/>
    </source>
</evidence>
<gene>
    <name evidence="4" type="ORF">M413DRAFT_444001</name>
</gene>
<feature type="region of interest" description="Disordered" evidence="1">
    <location>
        <begin position="292"/>
        <end position="320"/>
    </location>
</feature>
<keyword evidence="3" id="KW-0732">Signal</keyword>
<keyword evidence="2" id="KW-0812">Transmembrane</keyword>
<feature type="region of interest" description="Disordered" evidence="1">
    <location>
        <begin position="392"/>
        <end position="436"/>
    </location>
</feature>
<keyword evidence="5" id="KW-1185">Reference proteome</keyword>
<evidence type="ECO:0000256" key="1">
    <source>
        <dbReference type="SAM" id="MobiDB-lite"/>
    </source>
</evidence>
<dbReference type="Proteomes" id="UP000053424">
    <property type="component" value="Unassembled WGS sequence"/>
</dbReference>
<evidence type="ECO:0000256" key="3">
    <source>
        <dbReference type="SAM" id="SignalP"/>
    </source>
</evidence>
<feature type="compositionally biased region" description="Polar residues" evidence="1">
    <location>
        <begin position="302"/>
        <end position="320"/>
    </location>
</feature>